<name>A0ABT2GNW7_9MICO</name>
<dbReference type="Proteomes" id="UP001165584">
    <property type="component" value="Unassembled WGS sequence"/>
</dbReference>
<organism evidence="2 3">
    <name type="scientific">Herbiconiux aconitum</name>
    <dbReference type="NCBI Taxonomy" id="2970913"/>
    <lineage>
        <taxon>Bacteria</taxon>
        <taxon>Bacillati</taxon>
        <taxon>Actinomycetota</taxon>
        <taxon>Actinomycetes</taxon>
        <taxon>Micrococcales</taxon>
        <taxon>Microbacteriaceae</taxon>
        <taxon>Herbiconiux</taxon>
    </lineage>
</organism>
<accession>A0ABT2GNW7</accession>
<feature type="compositionally biased region" description="Polar residues" evidence="1">
    <location>
        <begin position="99"/>
        <end position="108"/>
    </location>
</feature>
<sequence length="108" mass="11332">MPPTRLTTPFGATSTADDMVAGLDLSERRAIVTGAETARALAQAGAEVTLAVRNVAEDERVWAKSAPAPTGAAQRSPSLVSTSPTRLRSRSSSHPGVGRSTSWWTTRV</sequence>
<protein>
    <submittedName>
        <fullName evidence="2">Uncharacterized protein</fullName>
    </submittedName>
</protein>
<evidence type="ECO:0000256" key="1">
    <source>
        <dbReference type="SAM" id="MobiDB-lite"/>
    </source>
</evidence>
<evidence type="ECO:0000313" key="3">
    <source>
        <dbReference type="Proteomes" id="UP001165584"/>
    </source>
</evidence>
<feature type="compositionally biased region" description="Low complexity" evidence="1">
    <location>
        <begin position="78"/>
        <end position="93"/>
    </location>
</feature>
<proteinExistence type="predicted"/>
<evidence type="ECO:0000313" key="2">
    <source>
        <dbReference type="EMBL" id="MCS5717863.1"/>
    </source>
</evidence>
<keyword evidence="3" id="KW-1185">Reference proteome</keyword>
<comment type="caution">
    <text evidence="2">The sequence shown here is derived from an EMBL/GenBank/DDBJ whole genome shotgun (WGS) entry which is preliminary data.</text>
</comment>
<dbReference type="EMBL" id="JANLCM010000001">
    <property type="protein sequence ID" value="MCS5717863.1"/>
    <property type="molecule type" value="Genomic_DNA"/>
</dbReference>
<gene>
    <name evidence="2" type="ORF">N1027_06915</name>
</gene>
<dbReference type="SUPFAM" id="SSF51735">
    <property type="entry name" value="NAD(P)-binding Rossmann-fold domains"/>
    <property type="match status" value="1"/>
</dbReference>
<dbReference type="RefSeq" id="WP_259506441.1">
    <property type="nucleotide sequence ID" value="NZ_JANLCM010000001.1"/>
</dbReference>
<dbReference type="InterPro" id="IPR036291">
    <property type="entry name" value="NAD(P)-bd_dom_sf"/>
</dbReference>
<dbReference type="Gene3D" id="3.40.50.720">
    <property type="entry name" value="NAD(P)-binding Rossmann-like Domain"/>
    <property type="match status" value="1"/>
</dbReference>
<reference evidence="2" key="1">
    <citation type="submission" date="2022-08" db="EMBL/GenBank/DDBJ databases">
        <authorList>
            <person name="Deng Y."/>
            <person name="Han X.-F."/>
            <person name="Zhang Y.-Q."/>
        </authorList>
    </citation>
    <scope>NUCLEOTIDE SEQUENCE</scope>
    <source>
        <strain evidence="2">CPCC 205763</strain>
    </source>
</reference>
<feature type="region of interest" description="Disordered" evidence="1">
    <location>
        <begin position="63"/>
        <end position="108"/>
    </location>
</feature>